<sequence length="175" mass="19695">MEILPGDSMTTCLSPLVHDLICNLGFELKEICDINSIVTQNGEVRWKAITDRVRYEELGRSLDYRRSVQQLGPVCEAIHLHISALTRAQFEIQYSPWYQWTTYPELFLEILDALQSSQPAAVSLGVMKLASCLERALGDVFLLVGKECPFLLRDLLASAELAQVFGHAVNILEEL</sequence>
<reference evidence="2" key="10">
    <citation type="journal article" date="2011" name="PLoS Biol.">
        <title>Modernizing reference genome assemblies.</title>
        <authorList>
            <person name="Church D.M."/>
            <person name="Schneider V.A."/>
            <person name="Graves T."/>
            <person name="Auger K."/>
            <person name="Cunningham F."/>
            <person name="Bouk N."/>
            <person name="Chen H.C."/>
            <person name="Agarwala R."/>
            <person name="McLaren W.M."/>
            <person name="Ritchie G.R."/>
            <person name="Albracht D."/>
            <person name="Kremitzki M."/>
            <person name="Rock S."/>
            <person name="Kotkiewicz H."/>
            <person name="Kremitzki C."/>
            <person name="Wollam A."/>
            <person name="Trani L."/>
            <person name="Fulton L."/>
            <person name="Fulton R."/>
            <person name="Matthews L."/>
            <person name="Whitehead S."/>
            <person name="Chow W."/>
            <person name="Torrance J."/>
            <person name="Dunn M."/>
            <person name="Harden G."/>
            <person name="Threadgold G."/>
            <person name="Wood J."/>
            <person name="Collins J."/>
            <person name="Heath P."/>
            <person name="Griffiths G."/>
            <person name="Pelan S."/>
            <person name="Grafham D."/>
            <person name="Eichler E.E."/>
            <person name="Weinstock G."/>
            <person name="Mardis E.R."/>
            <person name="Wilson R.K."/>
            <person name="Howe K."/>
            <person name="Flicek P."/>
            <person name="Hubbard T."/>
        </authorList>
    </citation>
    <scope>NUCLEOTIDE SEQUENCE [LARGE SCALE GENOMIC DNA]</scope>
    <source>
        <strain evidence="2">C57BL/6J</strain>
    </source>
</reference>
<accession>Q8C9C8</accession>
<reference evidence="2 4" key="9">
    <citation type="journal article" date="2009" name="PLoS Biol.">
        <title>Lineage-specific biology revealed by a finished genome assembly of the mouse.</title>
        <authorList>
            <consortium name="Mouse Genome Sequencing Consortium"/>
            <person name="Church D.M."/>
            <person name="Goodstadt L."/>
            <person name="Hillier L.W."/>
            <person name="Zody M.C."/>
            <person name="Goldstein S."/>
            <person name="She X."/>
            <person name="Bult C.J."/>
            <person name="Agarwala R."/>
            <person name="Cherry J.L."/>
            <person name="DiCuccio M."/>
            <person name="Hlavina W."/>
            <person name="Kapustin Y."/>
            <person name="Meric P."/>
            <person name="Maglott D."/>
            <person name="Birtle Z."/>
            <person name="Marques A.C."/>
            <person name="Graves T."/>
            <person name="Zhou S."/>
            <person name="Teague B."/>
            <person name="Potamousis K."/>
            <person name="Churas C."/>
            <person name="Place M."/>
            <person name="Herschleb J."/>
            <person name="Runnheim R."/>
            <person name="Forrest D."/>
            <person name="Amos-Landgraf J."/>
            <person name="Schwartz D.C."/>
            <person name="Cheng Z."/>
            <person name="Lindblad-Toh K."/>
            <person name="Eichler E.E."/>
            <person name="Ponting C.P."/>
        </authorList>
    </citation>
    <scope>NUCLEOTIDE SEQUENCE [LARGE SCALE GENOMIC DNA]</scope>
    <source>
        <strain evidence="2 4">C57BL/6J</strain>
    </source>
</reference>
<dbReference type="GeneTree" id="ENSGT00390000001024"/>
<reference evidence="1" key="5">
    <citation type="submission" date="2001-07" db="EMBL/GenBank/DDBJ databases">
        <authorList>
            <person name="Adachi J."/>
            <person name="Aizawa K."/>
            <person name="Akimura T."/>
            <person name="Arakawa T."/>
            <person name="Bono H."/>
            <person name="Carninci P."/>
            <person name="Fukuda S."/>
            <person name="Furuno M."/>
            <person name="Hanagaki T."/>
            <person name="Hara A."/>
            <person name="Hashizume W."/>
            <person name="Hayashida K."/>
            <person name="Hayatsu N."/>
            <person name="Hiramoto K."/>
            <person name="Hiraoka T."/>
            <person name="Hirozane T."/>
            <person name="Hori F."/>
            <person name="Imotani K."/>
            <person name="Ishii Y."/>
            <person name="Itoh M."/>
            <person name="Kagawa I."/>
            <person name="Kasukawa T."/>
            <person name="Katoh H."/>
            <person name="Kawai J."/>
            <person name="Kojima Y."/>
            <person name="Kondo S."/>
            <person name="Konno H."/>
            <person name="Kouda M."/>
            <person name="Koya S."/>
            <person name="Kurihara C."/>
            <person name="Matsuyama T."/>
            <person name="Miyazaki A."/>
            <person name="Murata M."/>
            <person name="Nakamura M."/>
            <person name="Nishi K."/>
            <person name="Nomura K."/>
            <person name="Numazaki R."/>
            <person name="Ohno M."/>
            <person name="Ohsato N."/>
            <person name="Okazaki Y."/>
            <person name="Saito R."/>
            <person name="Saitoh H."/>
            <person name="Sakai C."/>
            <person name="Sakai K."/>
            <person name="Sakazume N."/>
            <person name="Sano H."/>
            <person name="Sasaki D."/>
            <person name="Shibata K."/>
            <person name="Shinagawa A."/>
            <person name="Shiraki T."/>
            <person name="Sogabe Y."/>
            <person name="Tagami M."/>
            <person name="Tagawa A."/>
            <person name="Takahashi F."/>
            <person name="Takaku-Akahira S."/>
            <person name="Takeda Y."/>
            <person name="Tanaka T."/>
            <person name="Tomaru A."/>
            <person name="Toya T."/>
            <person name="Yasunishi A."/>
            <person name="Muramatsu M."/>
            <person name="Hayashizaki Y."/>
        </authorList>
    </citation>
    <scope>NUCLEOTIDE SEQUENCE</scope>
    <source>
        <strain evidence="1">C57BL/6J</strain>
        <tissue evidence="1">Thymus</tissue>
    </source>
</reference>
<name>Q8C9C8_MOUSE</name>
<evidence type="ECO:0000313" key="4">
    <source>
        <dbReference type="Proteomes" id="UP000000589"/>
    </source>
</evidence>
<evidence type="ECO:0000313" key="3">
    <source>
        <dbReference type="MGI" id="MGI:1917317"/>
    </source>
</evidence>
<reference evidence="1" key="3">
    <citation type="journal article" date="2000" name="Genome Res.">
        <title>RIKEN integrated sequence analysis (RISA) system--384-format sequencing pipeline with 384 multicapillary sequencer.</title>
        <authorList>
            <person name="Shibata K."/>
            <person name="Itoh M."/>
            <person name="Aizawa K."/>
            <person name="Nagaoka S."/>
            <person name="Sasaki N."/>
            <person name="Carninci P."/>
            <person name="Konno H."/>
            <person name="Akiyama J."/>
            <person name="Nishi K."/>
            <person name="Kitsunai T."/>
            <person name="Tashiro H."/>
            <person name="Itoh M."/>
            <person name="Sumi N."/>
            <person name="Ishii Y."/>
            <person name="Nakamura S."/>
            <person name="Hazama M."/>
            <person name="Nishine T."/>
            <person name="Harada A."/>
            <person name="Yamamoto R."/>
            <person name="Matsumoto H."/>
            <person name="Sakaguchi S."/>
            <person name="Ikegami T."/>
            <person name="Kashiwagi K."/>
            <person name="Fujiwake S."/>
            <person name="Inoue K."/>
            <person name="Togawa Y."/>
            <person name="Izawa M."/>
            <person name="Ohara E."/>
            <person name="Watahiki M."/>
            <person name="Yoneda Y."/>
            <person name="Ishikawa T."/>
            <person name="Ozawa K."/>
            <person name="Tanaka T."/>
            <person name="Matsuura S."/>
            <person name="Kawai J."/>
            <person name="Okazaki Y."/>
            <person name="Muramatsu M."/>
            <person name="Inoue Y."/>
            <person name="Kira A."/>
            <person name="Hayashizaki Y."/>
        </authorList>
    </citation>
    <scope>NUCLEOTIDE SEQUENCE</scope>
    <source>
        <strain evidence="1">C57BL/6J</strain>
        <tissue evidence="1">Thymus</tissue>
    </source>
</reference>
<dbReference type="VEuPathDB" id="HostDB:ENSMUSG00000036552"/>
<dbReference type="EMBL" id="AK042420">
    <property type="protein sequence ID" value="BAC31254.1"/>
    <property type="molecule type" value="mRNA"/>
</dbReference>
<dbReference type="Proteomes" id="UP000000589">
    <property type="component" value="Chromosome 17"/>
</dbReference>
<dbReference type="PANTHER" id="PTHR31701:SF2">
    <property type="entry name" value="ENDOPLASMIC RETICULUM MEMBRANE-ASSOCIATED RNA DEGRADATION PROTEIN"/>
    <property type="match status" value="1"/>
</dbReference>
<reference evidence="1" key="7">
    <citation type="journal article" date="2005" name="Science">
        <title>The Transcriptional Landscape of the Mammalian Genome.</title>
        <authorList>
            <consortium name="The FANTOM Consortium"/>
            <consortium name="Riken Genome Exploration Research Group and Genome Science Group (Genome Network Project Core Group)"/>
        </authorList>
    </citation>
    <scope>NUCLEOTIDE SEQUENCE</scope>
    <source>
        <strain evidence="1">C57BL/6J</strain>
        <tissue evidence="1">Thymus</tissue>
    </source>
</reference>
<keyword evidence="4" id="KW-1185">Reference proteome</keyword>
<evidence type="ECO:0000313" key="2">
    <source>
        <dbReference type="Ensembl" id="ENSMUSP00000154498.2"/>
    </source>
</evidence>
<reference evidence="1" key="1">
    <citation type="journal article" date="1999" name="Methods Enzymol.">
        <title>High-efficiency full-length cDNA cloning.</title>
        <authorList>
            <person name="Carninci P."/>
            <person name="Hayashizaki Y."/>
        </authorList>
    </citation>
    <scope>NUCLEOTIDE SEQUENCE</scope>
    <source>
        <strain evidence="1">C57BL/6J</strain>
        <tissue evidence="1">Thymus</tissue>
    </source>
</reference>
<gene>
    <name evidence="2 3" type="primary">Ermard</name>
</gene>
<organism evidence="1">
    <name type="scientific">Mus musculus</name>
    <name type="common">Mouse</name>
    <dbReference type="NCBI Taxonomy" id="10090"/>
    <lineage>
        <taxon>Eukaryota</taxon>
        <taxon>Metazoa</taxon>
        <taxon>Chordata</taxon>
        <taxon>Craniata</taxon>
        <taxon>Vertebrata</taxon>
        <taxon>Euteleostomi</taxon>
        <taxon>Mammalia</taxon>
        <taxon>Eutheria</taxon>
        <taxon>Euarchontoglires</taxon>
        <taxon>Glires</taxon>
        <taxon>Rodentia</taxon>
        <taxon>Myomorpha</taxon>
        <taxon>Muroidea</taxon>
        <taxon>Muridae</taxon>
        <taxon>Murinae</taxon>
        <taxon>Mus</taxon>
        <taxon>Mus</taxon>
    </lineage>
</organism>
<reference evidence="1" key="8">
    <citation type="journal article" date="2005" name="Science">
        <title>Antisense Transcription in the Mammalian Transcriptome.</title>
        <authorList>
            <consortium name="RIKEN Genome Exploration Research Group and Genome Science Group (Genome Network Project Core Group) and the FANTOM Consortium"/>
        </authorList>
    </citation>
    <scope>NUCLEOTIDE SEQUENCE</scope>
    <source>
        <strain evidence="1">C57BL/6J</strain>
        <tissue evidence="1">Thymus</tissue>
    </source>
</reference>
<reference evidence="2" key="11">
    <citation type="submission" date="2025-05" db="UniProtKB">
        <authorList>
            <consortium name="Ensembl"/>
        </authorList>
    </citation>
    <scope>IDENTIFICATION</scope>
    <source>
        <strain evidence="2">C57BL/6J</strain>
    </source>
</reference>
<reference evidence="1" key="2">
    <citation type="journal article" date="2000" name="Genome Res.">
        <title>Normalization and subtraction of cap-trapper-selected cDNAs to prepare full-length cDNA libraries for rapid discovery of new genes.</title>
        <authorList>
            <person name="Carninci P."/>
            <person name="Shibata Y."/>
            <person name="Hayatsu N."/>
            <person name="Sugahara Y."/>
            <person name="Shibata K."/>
            <person name="Itoh M."/>
            <person name="Konno H."/>
            <person name="Okazaki Y."/>
            <person name="Muramatsu M."/>
            <person name="Hayashizaki Y."/>
        </authorList>
    </citation>
    <scope>NUCLEOTIDE SEQUENCE</scope>
    <source>
        <strain evidence="1">C57BL/6J</strain>
        <tissue evidence="1">Thymus</tissue>
    </source>
</reference>
<dbReference type="InterPro" id="IPR039635">
    <property type="entry name" value="ERMARD"/>
</dbReference>
<dbReference type="AlphaFoldDB" id="Q8C9C8"/>
<protein>
    <submittedName>
        <fullName evidence="2">ER membrane associated RNA degradation</fullName>
    </submittedName>
</protein>
<proteinExistence type="evidence at transcript level"/>
<evidence type="ECO:0000313" key="1">
    <source>
        <dbReference type="EMBL" id="BAC31254.1"/>
    </source>
</evidence>
<dbReference type="Ensembl" id="ENSMUST00000226599.2">
    <property type="protein sequence ID" value="ENSMUSP00000154498.2"/>
    <property type="gene ID" value="ENSMUSG00000036552.20"/>
</dbReference>
<dbReference type="AGR" id="MGI:1917317"/>
<reference evidence="1" key="4">
    <citation type="journal article" date="2001" name="Nature">
        <title>Functional annotation of a full-length mouse cDNA collection.</title>
        <authorList>
            <consortium name="The RIKEN Genome Exploration Research Group Phase II Team and the FANTOM Consortium"/>
        </authorList>
    </citation>
    <scope>NUCLEOTIDE SEQUENCE</scope>
    <source>
        <strain evidence="1">C57BL/6J</strain>
        <tissue evidence="1">Thymus</tissue>
    </source>
</reference>
<reference evidence="1" key="6">
    <citation type="journal article" date="2002" name="Nature">
        <title>Analysis of the mouse transcriptome based on functional annotation of 60,770 full-length cDNAs.</title>
        <authorList>
            <consortium name="The FANTOM Consortium and the RIKEN Genome Exploration Research Group Phase I and II Team"/>
        </authorList>
    </citation>
    <scope>NUCLEOTIDE SEQUENCE</scope>
    <source>
        <strain evidence="1">C57BL/6J</strain>
        <tissue evidence="1">Thymus</tissue>
    </source>
</reference>
<dbReference type="ExpressionAtlas" id="Q8C9C8">
    <property type="expression patterns" value="baseline and differential"/>
</dbReference>
<dbReference type="Bgee" id="ENSMUSG00000036552">
    <property type="expression patterns" value="Expressed in retinal neural layer and 235 other cell types or tissues"/>
</dbReference>
<dbReference type="ProteomicsDB" id="328780"/>
<dbReference type="PANTHER" id="PTHR31701">
    <property type="entry name" value="ENDOPLASMIC RETICULUM MEMBRANE-ASSOCIATED RNA DEGRADATION PROTEIN"/>
    <property type="match status" value="1"/>
</dbReference>
<dbReference type="MGI" id="MGI:1917317">
    <property type="gene designation" value="Ermard"/>
</dbReference>